<dbReference type="SUPFAM" id="SSF56784">
    <property type="entry name" value="HAD-like"/>
    <property type="match status" value="1"/>
</dbReference>
<dbReference type="RefSeq" id="WP_089408371.1">
    <property type="nucleotide sequence ID" value="NZ_FZOU01000003.1"/>
</dbReference>
<dbReference type="FunFam" id="2.70.150.10:FF:000002">
    <property type="entry name" value="Copper-transporting ATPase 1, putative"/>
    <property type="match status" value="1"/>
</dbReference>
<protein>
    <recommendedName>
        <fullName evidence="15">P-type Cu(2+) transporter</fullName>
        <ecNumber evidence="15">7.2.2.9</ecNumber>
    </recommendedName>
</protein>
<evidence type="ECO:0000256" key="4">
    <source>
        <dbReference type="ARBA" id="ARBA00022475"/>
    </source>
</evidence>
<dbReference type="Gene3D" id="1.20.1110.10">
    <property type="entry name" value="Calcium-transporting ATPase, transmembrane domain"/>
    <property type="match status" value="1"/>
</dbReference>
<organism evidence="19 20">
    <name type="scientific">Granulicella rosea</name>
    <dbReference type="NCBI Taxonomy" id="474952"/>
    <lineage>
        <taxon>Bacteria</taxon>
        <taxon>Pseudomonadati</taxon>
        <taxon>Acidobacteriota</taxon>
        <taxon>Terriglobia</taxon>
        <taxon>Terriglobales</taxon>
        <taxon>Acidobacteriaceae</taxon>
        <taxon>Granulicella</taxon>
    </lineage>
</organism>
<accession>A0A239ISC4</accession>
<dbReference type="InterPro" id="IPR027256">
    <property type="entry name" value="P-typ_ATPase_IB"/>
</dbReference>
<evidence type="ECO:0000256" key="6">
    <source>
        <dbReference type="ARBA" id="ARBA00022692"/>
    </source>
</evidence>
<dbReference type="Pfam" id="PF00122">
    <property type="entry name" value="E1-E2_ATPase"/>
    <property type="match status" value="1"/>
</dbReference>
<dbReference type="EMBL" id="FZOU01000003">
    <property type="protein sequence ID" value="SNS96540.1"/>
    <property type="molecule type" value="Genomic_DNA"/>
</dbReference>
<keyword evidence="9 17" id="KW-0067">ATP-binding</keyword>
<keyword evidence="20" id="KW-1185">Reference proteome</keyword>
<evidence type="ECO:0000256" key="1">
    <source>
        <dbReference type="ARBA" id="ARBA00004651"/>
    </source>
</evidence>
<dbReference type="Proteomes" id="UP000198356">
    <property type="component" value="Unassembled WGS sequence"/>
</dbReference>
<keyword evidence="13" id="KW-0406">Ion transport</keyword>
<reference evidence="19 20" key="1">
    <citation type="submission" date="2017-06" db="EMBL/GenBank/DDBJ databases">
        <authorList>
            <person name="Kim H.J."/>
            <person name="Triplett B.A."/>
        </authorList>
    </citation>
    <scope>NUCLEOTIDE SEQUENCE [LARGE SCALE GENOMIC DNA]</scope>
    <source>
        <strain evidence="19 20">DSM 18704</strain>
    </source>
</reference>
<feature type="transmembrane region" description="Helical" evidence="17">
    <location>
        <begin position="412"/>
        <end position="438"/>
    </location>
</feature>
<sequence length="771" mass="79942">MSGAVETVTLPIGGMTCASCQGHVERALRELPGVASAEVSLLANRATVRYDPAGTTMQAMQQAVEEAGYECPLPGASDGANPHSHMDMDHMNMMAMDMAETHTGLRAVLALIAAAVAMALSMPLMMASDTADPLLNWMNRLLMPVMPAVLMQLPAAPIRWLLLAMTVAVMLFCSPETYLRAWQAARHRSTNMNTLVAIGTLAALGYSATATIAPSLFLRHGLAPDVYYEAVLFILAFLLVGSVLDARARTRTQDALTGFAQLQSSSARVLRNGVETEVQIAEVRPGDTVQLRPGERVPVDGVVLTGSSTVDESLLTGESHPVLKEPGGKLIGGSINLDGPLTLTATTLGAASVLSQLSRLLADAQASRAPMQKLADRASAIFVPAVLGLAALTFAAWLVFAPDHSLPRAFGIAIAVLVIACPCAMGLAVPAALTVGIGRAAQLGFLVKNGEALERLAKTDTVALDKTGTLTLGQPRIVSADLAAGVDEDALLGLAAALEKHSEHPLARAVIAYAADRPLPALSAVKTIPGQGITASFENQPVAIGNAALLTGLGVPLATLGQDGNATALYLAIGDRHVLTLRAEDTLRPTAASAIAQLRALHITPQMLTGDNPATAAAIAAEAGLTPQETAAGLLPAGKLERIKQLQQAGRVVAMAGDGLNDAAALAQADTGLAMGGDAGTDLTRGAADLVLLTPDLTAIPASIRLARRTVKTMRQNLGWAVGYNALGLPIAAGVLYPHFHILLSPILASAAMALSSTSVLLNSLRLRRFR</sequence>
<dbReference type="AlphaFoldDB" id="A0A239ISC4"/>
<keyword evidence="4 17" id="KW-1003">Cell membrane</keyword>
<evidence type="ECO:0000256" key="9">
    <source>
        <dbReference type="ARBA" id="ARBA00022840"/>
    </source>
</evidence>
<keyword evidence="5" id="KW-0597">Phosphoprotein</keyword>
<dbReference type="InterPro" id="IPR023214">
    <property type="entry name" value="HAD_sf"/>
</dbReference>
<feature type="transmembrane region" description="Helical" evidence="17">
    <location>
        <begin position="145"/>
        <end position="173"/>
    </location>
</feature>
<dbReference type="Gene3D" id="3.30.70.100">
    <property type="match status" value="1"/>
</dbReference>
<dbReference type="PRINTS" id="PR00942">
    <property type="entry name" value="CUATPASEI"/>
</dbReference>
<dbReference type="GO" id="GO:0005886">
    <property type="term" value="C:plasma membrane"/>
    <property type="evidence" value="ECO:0007669"/>
    <property type="project" value="UniProtKB-SubCell"/>
</dbReference>
<evidence type="ECO:0000313" key="19">
    <source>
        <dbReference type="EMBL" id="SNS96540.1"/>
    </source>
</evidence>
<dbReference type="Pfam" id="PF00702">
    <property type="entry name" value="Hydrolase"/>
    <property type="match status" value="1"/>
</dbReference>
<evidence type="ECO:0000256" key="10">
    <source>
        <dbReference type="ARBA" id="ARBA00022842"/>
    </source>
</evidence>
<keyword evidence="11" id="KW-1278">Translocase</keyword>
<dbReference type="FunFam" id="3.30.70.100:FF:000005">
    <property type="entry name" value="Copper-exporting P-type ATPase A"/>
    <property type="match status" value="1"/>
</dbReference>
<evidence type="ECO:0000259" key="18">
    <source>
        <dbReference type="PROSITE" id="PS50846"/>
    </source>
</evidence>
<dbReference type="GO" id="GO:0055070">
    <property type="term" value="P:copper ion homeostasis"/>
    <property type="evidence" value="ECO:0007669"/>
    <property type="project" value="TreeGrafter"/>
</dbReference>
<feature type="transmembrane region" description="Helical" evidence="17">
    <location>
        <begin position="103"/>
        <end position="125"/>
    </location>
</feature>
<evidence type="ECO:0000256" key="13">
    <source>
        <dbReference type="ARBA" id="ARBA00023065"/>
    </source>
</evidence>
<dbReference type="EC" id="7.2.2.9" evidence="15"/>
<dbReference type="Pfam" id="PF00403">
    <property type="entry name" value="HMA"/>
    <property type="match status" value="1"/>
</dbReference>
<evidence type="ECO:0000256" key="17">
    <source>
        <dbReference type="RuleBase" id="RU362081"/>
    </source>
</evidence>
<gene>
    <name evidence="19" type="ORF">SAMN05421770_103256</name>
</gene>
<dbReference type="GO" id="GO:0005524">
    <property type="term" value="F:ATP binding"/>
    <property type="evidence" value="ECO:0007669"/>
    <property type="project" value="UniProtKB-UniRule"/>
</dbReference>
<dbReference type="InterPro" id="IPR023299">
    <property type="entry name" value="ATPase_P-typ_cyto_dom_N"/>
</dbReference>
<evidence type="ECO:0000256" key="5">
    <source>
        <dbReference type="ARBA" id="ARBA00022553"/>
    </source>
</evidence>
<comment type="catalytic activity">
    <reaction evidence="16">
        <text>Cu(2+)(in) + ATP + H2O = Cu(2+)(out) + ADP + phosphate + H(+)</text>
        <dbReference type="Rhea" id="RHEA:10376"/>
        <dbReference type="ChEBI" id="CHEBI:15377"/>
        <dbReference type="ChEBI" id="CHEBI:15378"/>
        <dbReference type="ChEBI" id="CHEBI:29036"/>
        <dbReference type="ChEBI" id="CHEBI:30616"/>
        <dbReference type="ChEBI" id="CHEBI:43474"/>
        <dbReference type="ChEBI" id="CHEBI:456216"/>
        <dbReference type="EC" id="7.2.2.9"/>
    </reaction>
</comment>
<dbReference type="Gene3D" id="3.40.1110.10">
    <property type="entry name" value="Calcium-transporting ATPase, cytoplasmic domain N"/>
    <property type="match status" value="1"/>
</dbReference>
<feature type="transmembrane region" description="Helical" evidence="17">
    <location>
        <begin position="194"/>
        <end position="214"/>
    </location>
</feature>
<evidence type="ECO:0000256" key="7">
    <source>
        <dbReference type="ARBA" id="ARBA00022723"/>
    </source>
</evidence>
<name>A0A239ISC4_9BACT</name>
<dbReference type="CDD" id="cd00371">
    <property type="entry name" value="HMA"/>
    <property type="match status" value="1"/>
</dbReference>
<evidence type="ECO:0000256" key="2">
    <source>
        <dbReference type="ARBA" id="ARBA00006024"/>
    </source>
</evidence>
<evidence type="ECO:0000256" key="12">
    <source>
        <dbReference type="ARBA" id="ARBA00022989"/>
    </source>
</evidence>
<dbReference type="InterPro" id="IPR006121">
    <property type="entry name" value="HMA_dom"/>
</dbReference>
<dbReference type="InterPro" id="IPR018303">
    <property type="entry name" value="ATPase_P-typ_P_site"/>
</dbReference>
<keyword evidence="3" id="KW-0813">Transport</keyword>
<comment type="similarity">
    <text evidence="2 17">Belongs to the cation transport ATPase (P-type) (TC 3.A.3) family. Type IB subfamily.</text>
</comment>
<dbReference type="InterPro" id="IPR023298">
    <property type="entry name" value="ATPase_P-typ_TM_dom_sf"/>
</dbReference>
<dbReference type="NCBIfam" id="TIGR01512">
    <property type="entry name" value="ATPase-IB2_Cd"/>
    <property type="match status" value="1"/>
</dbReference>
<proteinExistence type="inferred from homology"/>
<feature type="domain" description="HMA" evidence="18">
    <location>
        <begin position="6"/>
        <end position="72"/>
    </location>
</feature>
<feature type="transmembrane region" description="Helical" evidence="17">
    <location>
        <begin position="378"/>
        <end position="400"/>
    </location>
</feature>
<evidence type="ECO:0000256" key="8">
    <source>
        <dbReference type="ARBA" id="ARBA00022741"/>
    </source>
</evidence>
<evidence type="ECO:0000256" key="15">
    <source>
        <dbReference type="ARBA" id="ARBA00038904"/>
    </source>
</evidence>
<dbReference type="PANTHER" id="PTHR43520">
    <property type="entry name" value="ATP7, ISOFORM B"/>
    <property type="match status" value="1"/>
</dbReference>
<feature type="transmembrane region" description="Helical" evidence="17">
    <location>
        <begin position="226"/>
        <end position="244"/>
    </location>
</feature>
<dbReference type="InterPro" id="IPR059000">
    <property type="entry name" value="ATPase_P-type_domA"/>
</dbReference>
<feature type="transmembrane region" description="Helical" evidence="17">
    <location>
        <begin position="743"/>
        <end position="765"/>
    </location>
</feature>
<evidence type="ECO:0000256" key="16">
    <source>
        <dbReference type="ARBA" id="ARBA00047424"/>
    </source>
</evidence>
<keyword evidence="7 17" id="KW-0479">Metal-binding</keyword>
<dbReference type="GO" id="GO:0043682">
    <property type="term" value="F:P-type divalent copper transporter activity"/>
    <property type="evidence" value="ECO:0007669"/>
    <property type="project" value="UniProtKB-EC"/>
</dbReference>
<dbReference type="NCBIfam" id="TIGR01525">
    <property type="entry name" value="ATPase-IB_hvy"/>
    <property type="match status" value="1"/>
</dbReference>
<evidence type="ECO:0000256" key="11">
    <source>
        <dbReference type="ARBA" id="ARBA00022967"/>
    </source>
</evidence>
<feature type="transmembrane region" description="Helical" evidence="17">
    <location>
        <begin position="718"/>
        <end position="737"/>
    </location>
</feature>
<keyword evidence="10" id="KW-0460">Magnesium</keyword>
<dbReference type="OrthoDB" id="9813266at2"/>
<dbReference type="Gene3D" id="3.40.50.1000">
    <property type="entry name" value="HAD superfamily/HAD-like"/>
    <property type="match status" value="1"/>
</dbReference>
<keyword evidence="12 17" id="KW-1133">Transmembrane helix</keyword>
<dbReference type="NCBIfam" id="TIGR01511">
    <property type="entry name" value="ATPase-IB1_Cu"/>
    <property type="match status" value="1"/>
</dbReference>
<keyword evidence="14 17" id="KW-0472">Membrane</keyword>
<dbReference type="CDD" id="cd02094">
    <property type="entry name" value="P-type_ATPase_Cu-like"/>
    <property type="match status" value="1"/>
</dbReference>
<dbReference type="InterPro" id="IPR001757">
    <property type="entry name" value="P_typ_ATPase"/>
</dbReference>
<keyword evidence="6 17" id="KW-0812">Transmembrane</keyword>
<evidence type="ECO:0000313" key="20">
    <source>
        <dbReference type="Proteomes" id="UP000198356"/>
    </source>
</evidence>
<dbReference type="PRINTS" id="PR00119">
    <property type="entry name" value="CATATPASE"/>
</dbReference>
<dbReference type="InterPro" id="IPR008250">
    <property type="entry name" value="ATPase_P-typ_transduc_dom_A_sf"/>
</dbReference>
<dbReference type="PROSITE" id="PS01047">
    <property type="entry name" value="HMA_1"/>
    <property type="match status" value="1"/>
</dbReference>
<evidence type="ECO:0000256" key="14">
    <source>
        <dbReference type="ARBA" id="ARBA00023136"/>
    </source>
</evidence>
<dbReference type="Gene3D" id="2.70.150.10">
    <property type="entry name" value="Calcium-transporting ATPase, cytoplasmic transduction domain A"/>
    <property type="match status" value="1"/>
</dbReference>
<comment type="subcellular location">
    <subcellularLocation>
        <location evidence="1">Cell membrane</location>
        <topology evidence="1">Multi-pass membrane protein</topology>
    </subcellularLocation>
</comment>
<keyword evidence="8 17" id="KW-0547">Nucleotide-binding</keyword>
<dbReference type="NCBIfam" id="TIGR01494">
    <property type="entry name" value="ATPase_P-type"/>
    <property type="match status" value="1"/>
</dbReference>
<dbReference type="InterPro" id="IPR036412">
    <property type="entry name" value="HAD-like_sf"/>
</dbReference>
<dbReference type="InterPro" id="IPR017969">
    <property type="entry name" value="Heavy-metal-associated_CS"/>
</dbReference>
<dbReference type="GO" id="GO:0016887">
    <property type="term" value="F:ATP hydrolysis activity"/>
    <property type="evidence" value="ECO:0007669"/>
    <property type="project" value="InterPro"/>
</dbReference>
<evidence type="ECO:0000256" key="3">
    <source>
        <dbReference type="ARBA" id="ARBA00022448"/>
    </source>
</evidence>
<dbReference type="SUPFAM" id="SSF81665">
    <property type="entry name" value="Calcium ATPase, transmembrane domain M"/>
    <property type="match status" value="1"/>
</dbReference>
<dbReference type="SUPFAM" id="SSF55008">
    <property type="entry name" value="HMA, heavy metal-associated domain"/>
    <property type="match status" value="1"/>
</dbReference>
<dbReference type="SUPFAM" id="SSF81653">
    <property type="entry name" value="Calcium ATPase, transduction domain A"/>
    <property type="match status" value="1"/>
</dbReference>
<dbReference type="InterPro" id="IPR036163">
    <property type="entry name" value="HMA_dom_sf"/>
</dbReference>
<dbReference type="GO" id="GO:0005507">
    <property type="term" value="F:copper ion binding"/>
    <property type="evidence" value="ECO:0007669"/>
    <property type="project" value="TreeGrafter"/>
</dbReference>
<dbReference type="PROSITE" id="PS50846">
    <property type="entry name" value="HMA_2"/>
    <property type="match status" value="1"/>
</dbReference>
<dbReference type="PROSITE" id="PS00154">
    <property type="entry name" value="ATPASE_E1_E2"/>
    <property type="match status" value="1"/>
</dbReference>
<dbReference type="PANTHER" id="PTHR43520:SF5">
    <property type="entry name" value="CATION-TRANSPORTING P-TYPE ATPASE-RELATED"/>
    <property type="match status" value="1"/>
</dbReference>